<keyword evidence="2" id="KW-1133">Transmembrane helix</keyword>
<sequence>MAENIRNSLNDMNESHRPVSNKISSSSVNIVNELCPNKKLENKNLSKSSLNSSQELKQKNNVLSSSQNCVSSDNIQLSDPIVTAHQKTLDLMKNVGLYMFIVILCVCISFTICYVMNRPRNETSETHSELCVFKLDQTKLKSLFNLSYIHSSYIPFVDANCDSLSYNTRGQKFDVQMSGSFELSLSVALQLNNSIGRSALVCIKYNLSNNKKRDVVCSRAQFPSNDSNSAFINLGLPDGAKLNAGDEFRVEIKSIPNVYIQDSLTRLVVRYYKQ</sequence>
<dbReference type="EMBL" id="CAJPWZ010003202">
    <property type="protein sequence ID" value="CAG2253991.1"/>
    <property type="molecule type" value="Genomic_DNA"/>
</dbReference>
<reference evidence="3" key="1">
    <citation type="submission" date="2021-03" db="EMBL/GenBank/DDBJ databases">
        <authorList>
            <person name="Bekaert M."/>
        </authorList>
    </citation>
    <scope>NUCLEOTIDE SEQUENCE</scope>
</reference>
<keyword evidence="4" id="KW-1185">Reference proteome</keyword>
<keyword evidence="2" id="KW-0472">Membrane</keyword>
<accession>A0A8S3VB57</accession>
<evidence type="ECO:0000313" key="4">
    <source>
        <dbReference type="Proteomes" id="UP000683360"/>
    </source>
</evidence>
<feature type="compositionally biased region" description="Polar residues" evidence="1">
    <location>
        <begin position="1"/>
        <end position="12"/>
    </location>
</feature>
<dbReference type="Proteomes" id="UP000683360">
    <property type="component" value="Unassembled WGS sequence"/>
</dbReference>
<dbReference type="AlphaFoldDB" id="A0A8S3VB57"/>
<gene>
    <name evidence="3" type="ORF">MEDL_65520</name>
</gene>
<feature type="region of interest" description="Disordered" evidence="1">
    <location>
        <begin position="1"/>
        <end position="21"/>
    </location>
</feature>
<comment type="caution">
    <text evidence="3">The sequence shown here is derived from an EMBL/GenBank/DDBJ whole genome shotgun (WGS) entry which is preliminary data.</text>
</comment>
<proteinExistence type="predicted"/>
<name>A0A8S3VB57_MYTED</name>
<organism evidence="3 4">
    <name type="scientific">Mytilus edulis</name>
    <name type="common">Blue mussel</name>
    <dbReference type="NCBI Taxonomy" id="6550"/>
    <lineage>
        <taxon>Eukaryota</taxon>
        <taxon>Metazoa</taxon>
        <taxon>Spiralia</taxon>
        <taxon>Lophotrochozoa</taxon>
        <taxon>Mollusca</taxon>
        <taxon>Bivalvia</taxon>
        <taxon>Autobranchia</taxon>
        <taxon>Pteriomorphia</taxon>
        <taxon>Mytilida</taxon>
        <taxon>Mytiloidea</taxon>
        <taxon>Mytilidae</taxon>
        <taxon>Mytilinae</taxon>
        <taxon>Mytilus</taxon>
    </lineage>
</organism>
<evidence type="ECO:0000313" key="3">
    <source>
        <dbReference type="EMBL" id="CAG2253991.1"/>
    </source>
</evidence>
<protein>
    <submittedName>
        <fullName evidence="3">Uncharacterized protein</fullName>
    </submittedName>
</protein>
<feature type="transmembrane region" description="Helical" evidence="2">
    <location>
        <begin position="95"/>
        <end position="117"/>
    </location>
</feature>
<evidence type="ECO:0000256" key="1">
    <source>
        <dbReference type="SAM" id="MobiDB-lite"/>
    </source>
</evidence>
<evidence type="ECO:0000256" key="2">
    <source>
        <dbReference type="SAM" id="Phobius"/>
    </source>
</evidence>
<keyword evidence="2" id="KW-0812">Transmembrane</keyword>